<evidence type="ECO:0000313" key="2">
    <source>
        <dbReference type="EMBL" id="CAH1443540.1"/>
    </source>
</evidence>
<feature type="region of interest" description="Disordered" evidence="1">
    <location>
        <begin position="93"/>
        <end position="117"/>
    </location>
</feature>
<evidence type="ECO:0008006" key="4">
    <source>
        <dbReference type="Google" id="ProtNLM"/>
    </source>
</evidence>
<dbReference type="AlphaFoldDB" id="A0AAU9P0C9"/>
<sequence length="117" mass="13397">MKKSWEWLKDHAKWALVTKVDEDFPPPSSKRTKTSSSNAHTISSNEQYPPGFPQQQQPFNIEDSLRKIKGKKTASSSSTQMKCLISLTKLPASKLQRQNRDNGNEKKNYVFSKPMNK</sequence>
<dbReference type="Proteomes" id="UP001157418">
    <property type="component" value="Unassembled WGS sequence"/>
</dbReference>
<evidence type="ECO:0000256" key="1">
    <source>
        <dbReference type="SAM" id="MobiDB-lite"/>
    </source>
</evidence>
<evidence type="ECO:0000313" key="3">
    <source>
        <dbReference type="Proteomes" id="UP001157418"/>
    </source>
</evidence>
<proteinExistence type="predicted"/>
<dbReference type="EMBL" id="CAKMRJ010005489">
    <property type="protein sequence ID" value="CAH1443540.1"/>
    <property type="molecule type" value="Genomic_DNA"/>
</dbReference>
<name>A0AAU9P0C9_9ASTR</name>
<accession>A0AAU9P0C9</accession>
<protein>
    <recommendedName>
        <fullName evidence="4">No apical meristem-associated C-terminal domain-containing protein</fullName>
    </recommendedName>
</protein>
<feature type="region of interest" description="Disordered" evidence="1">
    <location>
        <begin position="20"/>
        <end position="57"/>
    </location>
</feature>
<reference evidence="2 3" key="1">
    <citation type="submission" date="2022-01" db="EMBL/GenBank/DDBJ databases">
        <authorList>
            <person name="Xiong W."/>
            <person name="Schranz E."/>
        </authorList>
    </citation>
    <scope>NUCLEOTIDE SEQUENCE [LARGE SCALE GENOMIC DNA]</scope>
</reference>
<keyword evidence="3" id="KW-1185">Reference proteome</keyword>
<organism evidence="2 3">
    <name type="scientific">Lactuca virosa</name>
    <dbReference type="NCBI Taxonomy" id="75947"/>
    <lineage>
        <taxon>Eukaryota</taxon>
        <taxon>Viridiplantae</taxon>
        <taxon>Streptophyta</taxon>
        <taxon>Embryophyta</taxon>
        <taxon>Tracheophyta</taxon>
        <taxon>Spermatophyta</taxon>
        <taxon>Magnoliopsida</taxon>
        <taxon>eudicotyledons</taxon>
        <taxon>Gunneridae</taxon>
        <taxon>Pentapetalae</taxon>
        <taxon>asterids</taxon>
        <taxon>campanulids</taxon>
        <taxon>Asterales</taxon>
        <taxon>Asteraceae</taxon>
        <taxon>Cichorioideae</taxon>
        <taxon>Cichorieae</taxon>
        <taxon>Lactucinae</taxon>
        <taxon>Lactuca</taxon>
    </lineage>
</organism>
<gene>
    <name evidence="2" type="ORF">LVIROSA_LOCUS29447</name>
</gene>
<feature type="compositionally biased region" description="Polar residues" evidence="1">
    <location>
        <begin position="38"/>
        <end position="47"/>
    </location>
</feature>
<feature type="compositionally biased region" description="Basic and acidic residues" evidence="1">
    <location>
        <begin position="98"/>
        <end position="108"/>
    </location>
</feature>
<comment type="caution">
    <text evidence="2">The sequence shown here is derived from an EMBL/GenBank/DDBJ whole genome shotgun (WGS) entry which is preliminary data.</text>
</comment>